<dbReference type="InterPro" id="IPR010982">
    <property type="entry name" value="Lambda_DNA-bd_dom_sf"/>
</dbReference>
<evidence type="ECO:0000256" key="3">
    <source>
        <dbReference type="ARBA" id="ARBA00023163"/>
    </source>
</evidence>
<dbReference type="InterPro" id="IPR039418">
    <property type="entry name" value="LexA-like"/>
</dbReference>
<gene>
    <name evidence="5" type="ORF">SAMN04488579_12121</name>
</gene>
<dbReference type="Proteomes" id="UP000199652">
    <property type="component" value="Unassembled WGS sequence"/>
</dbReference>
<dbReference type="CDD" id="cd06529">
    <property type="entry name" value="S24_LexA-like"/>
    <property type="match status" value="1"/>
</dbReference>
<keyword evidence="2" id="KW-0238">DNA-binding</keyword>
<dbReference type="STRING" id="1528.SAMN04488579_12121"/>
<dbReference type="GO" id="GO:0003677">
    <property type="term" value="F:DNA binding"/>
    <property type="evidence" value="ECO:0007669"/>
    <property type="project" value="UniProtKB-KW"/>
</dbReference>
<dbReference type="SMART" id="SM00530">
    <property type="entry name" value="HTH_XRE"/>
    <property type="match status" value="1"/>
</dbReference>
<evidence type="ECO:0000256" key="2">
    <source>
        <dbReference type="ARBA" id="ARBA00023125"/>
    </source>
</evidence>
<evidence type="ECO:0000313" key="6">
    <source>
        <dbReference type="Proteomes" id="UP000199652"/>
    </source>
</evidence>
<dbReference type="InterPro" id="IPR015927">
    <property type="entry name" value="Peptidase_S24_S26A/B/C"/>
</dbReference>
<dbReference type="Gene3D" id="2.10.109.10">
    <property type="entry name" value="Umud Fragment, subunit A"/>
    <property type="match status" value="1"/>
</dbReference>
<protein>
    <submittedName>
        <fullName evidence="5">Repressor LexA</fullName>
    </submittedName>
</protein>
<keyword evidence="3" id="KW-0804">Transcription</keyword>
<dbReference type="Gene3D" id="1.10.260.40">
    <property type="entry name" value="lambda repressor-like DNA-binding domains"/>
    <property type="match status" value="1"/>
</dbReference>
<dbReference type="Pfam" id="PF00717">
    <property type="entry name" value="Peptidase_S24"/>
    <property type="match status" value="1"/>
</dbReference>
<organism evidence="5 6">
    <name type="scientific">Eubacterium barkeri</name>
    <name type="common">Clostridium barkeri</name>
    <dbReference type="NCBI Taxonomy" id="1528"/>
    <lineage>
        <taxon>Bacteria</taxon>
        <taxon>Bacillati</taxon>
        <taxon>Bacillota</taxon>
        <taxon>Clostridia</taxon>
        <taxon>Eubacteriales</taxon>
        <taxon>Eubacteriaceae</taxon>
        <taxon>Eubacterium</taxon>
    </lineage>
</organism>
<keyword evidence="1" id="KW-0805">Transcription regulation</keyword>
<evidence type="ECO:0000313" key="5">
    <source>
        <dbReference type="EMBL" id="SDY22901.1"/>
    </source>
</evidence>
<reference evidence="6" key="1">
    <citation type="submission" date="2016-10" db="EMBL/GenBank/DDBJ databases">
        <authorList>
            <person name="Varghese N."/>
            <person name="Submissions S."/>
        </authorList>
    </citation>
    <scope>NUCLEOTIDE SEQUENCE [LARGE SCALE GENOMIC DNA]</scope>
    <source>
        <strain evidence="6">VPI 5359</strain>
    </source>
</reference>
<dbReference type="RefSeq" id="WP_176770919.1">
    <property type="nucleotide sequence ID" value="NZ_FNOU01000021.1"/>
</dbReference>
<dbReference type="SUPFAM" id="SSF51306">
    <property type="entry name" value="LexA/Signal peptidase"/>
    <property type="match status" value="1"/>
</dbReference>
<dbReference type="PANTHER" id="PTHR40661">
    <property type="match status" value="1"/>
</dbReference>
<proteinExistence type="predicted"/>
<name>A0A1H3I5H7_EUBBA</name>
<dbReference type="CDD" id="cd00093">
    <property type="entry name" value="HTH_XRE"/>
    <property type="match status" value="1"/>
</dbReference>
<keyword evidence="6" id="KW-1185">Reference proteome</keyword>
<dbReference type="EMBL" id="FNOU01000021">
    <property type="protein sequence ID" value="SDY22901.1"/>
    <property type="molecule type" value="Genomic_DNA"/>
</dbReference>
<evidence type="ECO:0000259" key="4">
    <source>
        <dbReference type="PROSITE" id="PS50943"/>
    </source>
</evidence>
<dbReference type="InterPro" id="IPR001387">
    <property type="entry name" value="Cro/C1-type_HTH"/>
</dbReference>
<dbReference type="Pfam" id="PF01381">
    <property type="entry name" value="HTH_3"/>
    <property type="match status" value="1"/>
</dbReference>
<sequence length="245" mass="27776">MKMNTLIADNLKKLKKARNLTNKQLAETSGVPINTLSKIICGITTNPTVNTLAALAQALHCQMWELFDDDRGSRKHLSKNESIILEHYRNLSKEGRQMVRSQIQEFWEYEQAMIREEESLPYVEIPLYCLPTSAGTGQFLDADDYEITAFPAEEVPGRANFAVRISGDSMEPKFHDSDIAFVQQTQDLKPGEVGIFILNGEGYIKELRQQEEGEGIYLHSLNERYAPIIIRASDDLRVVGRVQTL</sequence>
<dbReference type="InterPro" id="IPR036286">
    <property type="entry name" value="LexA/Signal_pep-like_sf"/>
</dbReference>
<dbReference type="SUPFAM" id="SSF47413">
    <property type="entry name" value="lambda repressor-like DNA-binding domains"/>
    <property type="match status" value="1"/>
</dbReference>
<dbReference type="AlphaFoldDB" id="A0A1H3I5H7"/>
<dbReference type="PROSITE" id="PS50943">
    <property type="entry name" value="HTH_CROC1"/>
    <property type="match status" value="1"/>
</dbReference>
<feature type="domain" description="HTH cro/C1-type" evidence="4">
    <location>
        <begin position="11"/>
        <end position="66"/>
    </location>
</feature>
<dbReference type="PANTHER" id="PTHR40661:SF1">
    <property type="entry name" value="HTH CRO_C1-TYPE DOMAIN-CONTAINING PROTEIN"/>
    <property type="match status" value="1"/>
</dbReference>
<evidence type="ECO:0000256" key="1">
    <source>
        <dbReference type="ARBA" id="ARBA00023015"/>
    </source>
</evidence>
<accession>A0A1H3I5H7</accession>